<proteinExistence type="predicted"/>
<protein>
    <submittedName>
        <fullName evidence="1">Uncharacterized protein</fullName>
    </submittedName>
</protein>
<dbReference type="AlphaFoldDB" id="A0A2P2QHK1"/>
<accession>A0A2P2QHK1</accession>
<dbReference type="EMBL" id="GGEC01085881">
    <property type="protein sequence ID" value="MBX66365.1"/>
    <property type="molecule type" value="Transcribed_RNA"/>
</dbReference>
<reference evidence="1" key="1">
    <citation type="submission" date="2018-02" db="EMBL/GenBank/DDBJ databases">
        <title>Rhizophora mucronata_Transcriptome.</title>
        <authorList>
            <person name="Meera S.P."/>
            <person name="Sreeshan A."/>
            <person name="Augustine A."/>
        </authorList>
    </citation>
    <scope>NUCLEOTIDE SEQUENCE</scope>
    <source>
        <tissue evidence="1">Leaf</tissue>
    </source>
</reference>
<organism evidence="1">
    <name type="scientific">Rhizophora mucronata</name>
    <name type="common">Asiatic mangrove</name>
    <dbReference type="NCBI Taxonomy" id="61149"/>
    <lineage>
        <taxon>Eukaryota</taxon>
        <taxon>Viridiplantae</taxon>
        <taxon>Streptophyta</taxon>
        <taxon>Embryophyta</taxon>
        <taxon>Tracheophyta</taxon>
        <taxon>Spermatophyta</taxon>
        <taxon>Magnoliopsida</taxon>
        <taxon>eudicotyledons</taxon>
        <taxon>Gunneridae</taxon>
        <taxon>Pentapetalae</taxon>
        <taxon>rosids</taxon>
        <taxon>fabids</taxon>
        <taxon>Malpighiales</taxon>
        <taxon>Rhizophoraceae</taxon>
        <taxon>Rhizophora</taxon>
    </lineage>
</organism>
<evidence type="ECO:0000313" key="1">
    <source>
        <dbReference type="EMBL" id="MBX66365.1"/>
    </source>
</evidence>
<sequence length="19" mass="2146">MSGSESEQHLVNCLYKHPS</sequence>
<name>A0A2P2QHK1_RHIMU</name>